<feature type="domain" description="Sulfatase N-terminal" evidence="2">
    <location>
        <begin position="12"/>
        <end position="343"/>
    </location>
</feature>
<comment type="similarity">
    <text evidence="1">Belongs to the sulfatase family.</text>
</comment>
<dbReference type="InterPro" id="IPR017850">
    <property type="entry name" value="Alkaline_phosphatase_core_sf"/>
</dbReference>
<accession>A0A544QMX5</accession>
<comment type="caution">
    <text evidence="3">The sequence shown here is derived from an EMBL/GenBank/DDBJ whole genome shotgun (WGS) entry which is preliminary data.</text>
</comment>
<organism evidence="3 4">
    <name type="scientific">Halonotius roseus</name>
    <dbReference type="NCBI Taxonomy" id="2511997"/>
    <lineage>
        <taxon>Archaea</taxon>
        <taxon>Methanobacteriati</taxon>
        <taxon>Methanobacteriota</taxon>
        <taxon>Stenosarchaea group</taxon>
        <taxon>Halobacteria</taxon>
        <taxon>Halobacteriales</taxon>
        <taxon>Haloferacaceae</taxon>
        <taxon>Halonotius</taxon>
    </lineage>
</organism>
<sequence>MSSDTPNSVDNPNLVMVSIDSLRADHCGFLGDDRGLTPTMDNLADDGVAYEAAIAPGPQTFSSMPTVFSGRPRPPTTLESFPQDSHWERRLAAIDEHLRHNPTLTERLAARGYETAGVTPNPWTTPAAGFDRGFDIFEDCSTGGSGGWLTSLAERMPGVDTDARPVQLVLNMAAGSEFFAQWETLAAEIQQVRSQLSEPYFLWVFILDTHFPFMPARQHREEGSLLGTYYSAYRSSEPMRGNASGMSDRVRRSVLRSYRDTVRASDAFLGWLRSELAADDPVMIVHADHGESFGDHGNYGHHHREVYEENIHVPYLIANAGETATVSEPTSLSSIPETALSLTTGAFDPTDGSDRLPIATSECGTHRAVRGRRYKYIESDGEGLLFDLADDPAEQENIAGAVPQQVEQLRRRLRQRKHHTTETIEIRRATNKLLANGSL</sequence>
<dbReference type="InterPro" id="IPR000917">
    <property type="entry name" value="Sulfatase_N"/>
</dbReference>
<evidence type="ECO:0000313" key="4">
    <source>
        <dbReference type="Proteomes" id="UP000315385"/>
    </source>
</evidence>
<dbReference type="PANTHER" id="PTHR42693:SF33">
    <property type="entry name" value="ARYLSULFATASE"/>
    <property type="match status" value="1"/>
</dbReference>
<evidence type="ECO:0000259" key="2">
    <source>
        <dbReference type="Pfam" id="PF00884"/>
    </source>
</evidence>
<dbReference type="AlphaFoldDB" id="A0A544QMX5"/>
<dbReference type="Gene3D" id="3.40.720.10">
    <property type="entry name" value="Alkaline Phosphatase, subunit A"/>
    <property type="match status" value="1"/>
</dbReference>
<dbReference type="EMBL" id="SESI01000002">
    <property type="protein sequence ID" value="TQQ80269.1"/>
    <property type="molecule type" value="Genomic_DNA"/>
</dbReference>
<dbReference type="CDD" id="cd16148">
    <property type="entry name" value="sulfatase_like"/>
    <property type="match status" value="1"/>
</dbReference>
<dbReference type="RefSeq" id="WP_142443391.1">
    <property type="nucleotide sequence ID" value="NZ_SESI01000002.1"/>
</dbReference>
<reference evidence="3 4" key="1">
    <citation type="submission" date="2019-02" db="EMBL/GenBank/DDBJ databases">
        <title>Halonotius sp. a new haloqrchaeon isolated from saline water.</title>
        <authorList>
            <person name="Duran-Viseras A."/>
            <person name="Sanchez-Porro C."/>
            <person name="Ventosa A."/>
        </authorList>
    </citation>
    <scope>NUCLEOTIDE SEQUENCE [LARGE SCALE GENOMIC DNA]</scope>
    <source>
        <strain evidence="3 4">F9-27</strain>
    </source>
</reference>
<protein>
    <submittedName>
        <fullName evidence="3">Arylsulfatase</fullName>
    </submittedName>
</protein>
<dbReference type="OrthoDB" id="3164at2157"/>
<dbReference type="Pfam" id="PF00884">
    <property type="entry name" value="Sulfatase"/>
    <property type="match status" value="1"/>
</dbReference>
<evidence type="ECO:0000256" key="1">
    <source>
        <dbReference type="ARBA" id="ARBA00008779"/>
    </source>
</evidence>
<dbReference type="GO" id="GO:0004065">
    <property type="term" value="F:arylsulfatase activity"/>
    <property type="evidence" value="ECO:0007669"/>
    <property type="project" value="TreeGrafter"/>
</dbReference>
<evidence type="ECO:0000313" key="3">
    <source>
        <dbReference type="EMBL" id="TQQ80269.1"/>
    </source>
</evidence>
<keyword evidence="4" id="KW-1185">Reference proteome</keyword>
<dbReference type="Gene3D" id="3.30.1120.10">
    <property type="match status" value="1"/>
</dbReference>
<dbReference type="SUPFAM" id="SSF53649">
    <property type="entry name" value="Alkaline phosphatase-like"/>
    <property type="match status" value="1"/>
</dbReference>
<gene>
    <name evidence="3" type="ORF">EWF95_07170</name>
</gene>
<dbReference type="PANTHER" id="PTHR42693">
    <property type="entry name" value="ARYLSULFATASE FAMILY MEMBER"/>
    <property type="match status" value="1"/>
</dbReference>
<name>A0A544QMX5_9EURY</name>
<dbReference type="InterPro" id="IPR050738">
    <property type="entry name" value="Sulfatase"/>
</dbReference>
<proteinExistence type="inferred from homology"/>
<dbReference type="Proteomes" id="UP000315385">
    <property type="component" value="Unassembled WGS sequence"/>
</dbReference>